<dbReference type="RefSeq" id="WP_183647901.1">
    <property type="nucleotide sequence ID" value="NZ_JACHWU010000001.1"/>
</dbReference>
<dbReference type="SMART" id="SM00342">
    <property type="entry name" value="HTH_ARAC"/>
    <property type="match status" value="1"/>
</dbReference>
<dbReference type="Proteomes" id="UP000550714">
    <property type="component" value="Unassembled WGS sequence"/>
</dbReference>
<dbReference type="PANTHER" id="PTHR46796:SF15">
    <property type="entry name" value="BLL1074 PROTEIN"/>
    <property type="match status" value="1"/>
</dbReference>
<gene>
    <name evidence="5" type="ORF">FHS23_000797</name>
</gene>
<dbReference type="EMBL" id="JACHWU010000001">
    <property type="protein sequence ID" value="MBB3049802.1"/>
    <property type="molecule type" value="Genomic_DNA"/>
</dbReference>
<reference evidence="5 6" key="1">
    <citation type="submission" date="2020-08" db="EMBL/GenBank/DDBJ databases">
        <title>Genomic Encyclopedia of Type Strains, Phase III (KMG-III): the genomes of soil and plant-associated and newly described type strains.</title>
        <authorList>
            <person name="Whitman W."/>
        </authorList>
    </citation>
    <scope>NUCLEOTIDE SEQUENCE [LARGE SCALE GENOMIC DNA]</scope>
    <source>
        <strain evidence="5 6">CECT 8577</strain>
    </source>
</reference>
<organism evidence="5 6">
    <name type="scientific">Prauserella isguenensis</name>
    <dbReference type="NCBI Taxonomy" id="1470180"/>
    <lineage>
        <taxon>Bacteria</taxon>
        <taxon>Bacillati</taxon>
        <taxon>Actinomycetota</taxon>
        <taxon>Actinomycetes</taxon>
        <taxon>Pseudonocardiales</taxon>
        <taxon>Pseudonocardiaceae</taxon>
        <taxon>Prauserella</taxon>
    </lineage>
</organism>
<dbReference type="InterPro" id="IPR009057">
    <property type="entry name" value="Homeodomain-like_sf"/>
</dbReference>
<dbReference type="Gene3D" id="1.10.10.60">
    <property type="entry name" value="Homeodomain-like"/>
    <property type="match status" value="1"/>
</dbReference>
<evidence type="ECO:0000256" key="1">
    <source>
        <dbReference type="ARBA" id="ARBA00023015"/>
    </source>
</evidence>
<evidence type="ECO:0000313" key="6">
    <source>
        <dbReference type="Proteomes" id="UP000550714"/>
    </source>
</evidence>
<proteinExistence type="predicted"/>
<dbReference type="PROSITE" id="PS01124">
    <property type="entry name" value="HTH_ARAC_FAMILY_2"/>
    <property type="match status" value="1"/>
</dbReference>
<dbReference type="SUPFAM" id="SSF46689">
    <property type="entry name" value="Homeodomain-like"/>
    <property type="match status" value="1"/>
</dbReference>
<keyword evidence="1" id="KW-0805">Transcription regulation</keyword>
<dbReference type="InterPro" id="IPR050204">
    <property type="entry name" value="AraC_XylS_family_regulators"/>
</dbReference>
<dbReference type="InterPro" id="IPR018060">
    <property type="entry name" value="HTH_AraC"/>
</dbReference>
<accession>A0A839RXC6</accession>
<dbReference type="PANTHER" id="PTHR46796">
    <property type="entry name" value="HTH-TYPE TRANSCRIPTIONAL ACTIVATOR RHAS-RELATED"/>
    <property type="match status" value="1"/>
</dbReference>
<dbReference type="AlphaFoldDB" id="A0A839RXC6"/>
<name>A0A839RXC6_9PSEU</name>
<protein>
    <recommendedName>
        <fullName evidence="4">HTH araC/xylS-type domain-containing protein</fullName>
    </recommendedName>
</protein>
<keyword evidence="2" id="KW-0238">DNA-binding</keyword>
<comment type="caution">
    <text evidence="5">The sequence shown here is derived from an EMBL/GenBank/DDBJ whole genome shotgun (WGS) entry which is preliminary data.</text>
</comment>
<evidence type="ECO:0000259" key="4">
    <source>
        <dbReference type="PROSITE" id="PS01124"/>
    </source>
</evidence>
<keyword evidence="3" id="KW-0804">Transcription</keyword>
<keyword evidence="6" id="KW-1185">Reference proteome</keyword>
<evidence type="ECO:0000313" key="5">
    <source>
        <dbReference type="EMBL" id="MBB3049802.1"/>
    </source>
</evidence>
<dbReference type="GO" id="GO:0043565">
    <property type="term" value="F:sequence-specific DNA binding"/>
    <property type="evidence" value="ECO:0007669"/>
    <property type="project" value="InterPro"/>
</dbReference>
<sequence length="226" mass="24861">MTAVYEQRLSRVGAVRVAWCAVAEEDGLHPVRASEHWGLSFIRRVDGSLDAELDGPRRAAHVVASNSGETYWGVEFRSHVFLPGVDKRALSGETVRIPCSGVAVTFGDVTVAIPEFDALDDFVETLLARGIVVADEEVRRALEGDAPGWSTRTWQRHVRTTTGLTRSQVQQLRRARHAYRLLQDGMSCAEVAQRAGYADQSHLTRALRVFAGQTPARILAGERPAT</sequence>
<dbReference type="GO" id="GO:0003700">
    <property type="term" value="F:DNA-binding transcription factor activity"/>
    <property type="evidence" value="ECO:0007669"/>
    <property type="project" value="InterPro"/>
</dbReference>
<evidence type="ECO:0000256" key="3">
    <source>
        <dbReference type="ARBA" id="ARBA00023163"/>
    </source>
</evidence>
<dbReference type="Pfam" id="PF12833">
    <property type="entry name" value="HTH_18"/>
    <property type="match status" value="1"/>
</dbReference>
<evidence type="ECO:0000256" key="2">
    <source>
        <dbReference type="ARBA" id="ARBA00023125"/>
    </source>
</evidence>
<feature type="domain" description="HTH araC/xylS-type" evidence="4">
    <location>
        <begin position="117"/>
        <end position="221"/>
    </location>
</feature>